<dbReference type="InterPro" id="IPR038282">
    <property type="entry name" value="DUF2267_sf"/>
</dbReference>
<reference evidence="1 2" key="1">
    <citation type="submission" date="2014-12" db="EMBL/GenBank/DDBJ databases">
        <title>Genome assembly of Enhygromyxa salina DSM 15201.</title>
        <authorList>
            <person name="Sharma G."/>
            <person name="Subramanian S."/>
        </authorList>
    </citation>
    <scope>NUCLEOTIDE SEQUENCE [LARGE SCALE GENOMIC DNA]</scope>
    <source>
        <strain evidence="1 2">DSM 15201</strain>
    </source>
</reference>
<evidence type="ECO:0008006" key="3">
    <source>
        <dbReference type="Google" id="ProtNLM"/>
    </source>
</evidence>
<dbReference type="InterPro" id="IPR018727">
    <property type="entry name" value="DUF2267"/>
</dbReference>
<dbReference type="AlphaFoldDB" id="A0A0C2CW41"/>
<dbReference type="Pfam" id="PF10025">
    <property type="entry name" value="DUF2267"/>
    <property type="match status" value="1"/>
</dbReference>
<name>A0A0C2CW41_9BACT</name>
<comment type="caution">
    <text evidence="1">The sequence shown here is derived from an EMBL/GenBank/DDBJ whole genome shotgun (WGS) entry which is preliminary data.</text>
</comment>
<evidence type="ECO:0000313" key="2">
    <source>
        <dbReference type="Proteomes" id="UP000031599"/>
    </source>
</evidence>
<dbReference type="EMBL" id="JMCC02000087">
    <property type="protein sequence ID" value="KIG13845.1"/>
    <property type="molecule type" value="Genomic_DNA"/>
</dbReference>
<evidence type="ECO:0000313" key="1">
    <source>
        <dbReference type="EMBL" id="KIG13845.1"/>
    </source>
</evidence>
<dbReference type="Gene3D" id="1.10.490.110">
    <property type="entry name" value="Uncharacterized conserved protein DUF2267"/>
    <property type="match status" value="1"/>
</dbReference>
<proteinExistence type="predicted"/>
<organism evidence="1 2">
    <name type="scientific">Enhygromyxa salina</name>
    <dbReference type="NCBI Taxonomy" id="215803"/>
    <lineage>
        <taxon>Bacteria</taxon>
        <taxon>Pseudomonadati</taxon>
        <taxon>Myxococcota</taxon>
        <taxon>Polyangia</taxon>
        <taxon>Nannocystales</taxon>
        <taxon>Nannocystaceae</taxon>
        <taxon>Enhygromyxa</taxon>
    </lineage>
</organism>
<sequence length="143" mass="15310">MDNEEFLRRIRQRTGLGVHGARRAVVATFAAIGRSLDSLEPLALVDVAAMLPPRFATMVLDGASAGGPATFVAAVAERERVTPGFTKDHAQAVCETFAGMLDERRVAALRERLPAEVAALLQECQPPPNLDADARSCRAGKRS</sequence>
<accession>A0A0C2CW41</accession>
<gene>
    <name evidence="1" type="ORF">DB30_07500</name>
</gene>
<dbReference type="RefSeq" id="WP_052554903.1">
    <property type="nucleotide sequence ID" value="NZ_JMCC02000087.1"/>
</dbReference>
<protein>
    <recommendedName>
        <fullName evidence="3">DUF2267 domain-containing protein</fullName>
    </recommendedName>
</protein>
<dbReference type="Proteomes" id="UP000031599">
    <property type="component" value="Unassembled WGS sequence"/>
</dbReference>